<dbReference type="PANTHER" id="PTHR45969:SF81">
    <property type="entry name" value="OS08G0157400 PROTEIN"/>
    <property type="match status" value="1"/>
</dbReference>
<sequence length="162" mass="18260">MGNMAARNLKVPKFILLIFYSLSIINSFISFILQILGFGKSADSEDTTTSQTENQQSVVASSDLIRRSLPVVKFEDLILTSKTDVHDQDGCAICLCDYEGQDEIRPLINCRHIFHGSCLDRWMINNQRSCPLCRTSLVPSQIHEKVLKECNFNVSSLETLES</sequence>
<keyword evidence="5" id="KW-0472">Membrane</keyword>
<evidence type="ECO:0000256" key="3">
    <source>
        <dbReference type="ARBA" id="ARBA00022833"/>
    </source>
</evidence>
<evidence type="ECO:0000256" key="4">
    <source>
        <dbReference type="PROSITE-ProRule" id="PRU00175"/>
    </source>
</evidence>
<protein>
    <recommendedName>
        <fullName evidence="6">RING-type domain-containing protein</fullName>
    </recommendedName>
</protein>
<keyword evidence="5" id="KW-0812">Transmembrane</keyword>
<evidence type="ECO:0000259" key="6">
    <source>
        <dbReference type="PROSITE" id="PS50089"/>
    </source>
</evidence>
<dbReference type="GO" id="GO:0008270">
    <property type="term" value="F:zinc ion binding"/>
    <property type="evidence" value="ECO:0007669"/>
    <property type="project" value="UniProtKB-KW"/>
</dbReference>
<dbReference type="Pfam" id="PF13639">
    <property type="entry name" value="zf-RING_2"/>
    <property type="match status" value="1"/>
</dbReference>
<gene>
    <name evidence="7" type="ORF">MKW94_027856</name>
</gene>
<keyword evidence="1" id="KW-0479">Metal-binding</keyword>
<feature type="transmembrane region" description="Helical" evidence="5">
    <location>
        <begin position="14"/>
        <end position="36"/>
    </location>
</feature>
<dbReference type="InterPro" id="IPR001841">
    <property type="entry name" value="Znf_RING"/>
</dbReference>
<dbReference type="InterPro" id="IPR013083">
    <property type="entry name" value="Znf_RING/FYVE/PHD"/>
</dbReference>
<evidence type="ECO:0000313" key="7">
    <source>
        <dbReference type="EMBL" id="MCL7024071.1"/>
    </source>
</evidence>
<dbReference type="GO" id="GO:0061630">
    <property type="term" value="F:ubiquitin protein ligase activity"/>
    <property type="evidence" value="ECO:0007669"/>
    <property type="project" value="TreeGrafter"/>
</dbReference>
<organism evidence="7 8">
    <name type="scientific">Papaver nudicaule</name>
    <name type="common">Iceland poppy</name>
    <dbReference type="NCBI Taxonomy" id="74823"/>
    <lineage>
        <taxon>Eukaryota</taxon>
        <taxon>Viridiplantae</taxon>
        <taxon>Streptophyta</taxon>
        <taxon>Embryophyta</taxon>
        <taxon>Tracheophyta</taxon>
        <taxon>Spermatophyta</taxon>
        <taxon>Magnoliopsida</taxon>
        <taxon>Ranunculales</taxon>
        <taxon>Papaveraceae</taxon>
        <taxon>Papaveroideae</taxon>
        <taxon>Papaver</taxon>
    </lineage>
</organism>
<dbReference type="PANTHER" id="PTHR45969">
    <property type="entry name" value="RING ZINC FINGER PROTEIN-RELATED"/>
    <property type="match status" value="1"/>
</dbReference>
<evidence type="ECO:0000256" key="2">
    <source>
        <dbReference type="ARBA" id="ARBA00022771"/>
    </source>
</evidence>
<dbReference type="Gene3D" id="3.30.40.10">
    <property type="entry name" value="Zinc/RING finger domain, C3HC4 (zinc finger)"/>
    <property type="match status" value="1"/>
</dbReference>
<dbReference type="AlphaFoldDB" id="A0AA41RV08"/>
<dbReference type="SMART" id="SM00184">
    <property type="entry name" value="RING"/>
    <property type="match status" value="1"/>
</dbReference>
<dbReference type="SUPFAM" id="SSF57850">
    <property type="entry name" value="RING/U-box"/>
    <property type="match status" value="1"/>
</dbReference>
<keyword evidence="3" id="KW-0862">Zinc</keyword>
<keyword evidence="8" id="KW-1185">Reference proteome</keyword>
<dbReference type="Proteomes" id="UP001177140">
    <property type="component" value="Unassembled WGS sequence"/>
</dbReference>
<dbReference type="EMBL" id="JAJJMA010030046">
    <property type="protein sequence ID" value="MCL7024071.1"/>
    <property type="molecule type" value="Genomic_DNA"/>
</dbReference>
<evidence type="ECO:0000256" key="5">
    <source>
        <dbReference type="SAM" id="Phobius"/>
    </source>
</evidence>
<evidence type="ECO:0000313" key="8">
    <source>
        <dbReference type="Proteomes" id="UP001177140"/>
    </source>
</evidence>
<feature type="domain" description="RING-type" evidence="6">
    <location>
        <begin position="91"/>
        <end position="134"/>
    </location>
</feature>
<proteinExistence type="predicted"/>
<reference evidence="7" key="1">
    <citation type="submission" date="2022-03" db="EMBL/GenBank/DDBJ databases">
        <title>A functionally conserved STORR gene fusion in Papaver species that diverged 16.8 million years ago.</title>
        <authorList>
            <person name="Catania T."/>
        </authorList>
    </citation>
    <scope>NUCLEOTIDE SEQUENCE</scope>
    <source>
        <strain evidence="7">S-191538</strain>
    </source>
</reference>
<accession>A0AA41RV08</accession>
<keyword evidence="5" id="KW-1133">Transmembrane helix</keyword>
<comment type="caution">
    <text evidence="7">The sequence shown here is derived from an EMBL/GenBank/DDBJ whole genome shotgun (WGS) entry which is preliminary data.</text>
</comment>
<name>A0AA41RV08_PAPNU</name>
<evidence type="ECO:0000256" key="1">
    <source>
        <dbReference type="ARBA" id="ARBA00022723"/>
    </source>
</evidence>
<dbReference type="PROSITE" id="PS50089">
    <property type="entry name" value="ZF_RING_2"/>
    <property type="match status" value="1"/>
</dbReference>
<keyword evidence="2 4" id="KW-0863">Zinc-finger</keyword>
<dbReference type="GO" id="GO:0016567">
    <property type="term" value="P:protein ubiquitination"/>
    <property type="evidence" value="ECO:0007669"/>
    <property type="project" value="TreeGrafter"/>
</dbReference>